<feature type="domain" description="Flagellar assembly protein FliH/Type III secretion system HrpE" evidence="8">
    <location>
        <begin position="72"/>
        <end position="197"/>
    </location>
</feature>
<keyword evidence="9" id="KW-0966">Cell projection</keyword>
<evidence type="ECO:0000256" key="5">
    <source>
        <dbReference type="ARBA" id="ARBA00022927"/>
    </source>
</evidence>
<dbReference type="EMBL" id="JACSPO010000005">
    <property type="protein sequence ID" value="MBD8062709.1"/>
    <property type="molecule type" value="Genomic_DNA"/>
</dbReference>
<feature type="coiled-coil region" evidence="7">
    <location>
        <begin position="45"/>
        <end position="87"/>
    </location>
</feature>
<comment type="caution">
    <text evidence="9">The sequence shown here is derived from an EMBL/GenBank/DDBJ whole genome shotgun (WGS) entry which is preliminary data.</text>
</comment>
<evidence type="ECO:0000256" key="7">
    <source>
        <dbReference type="SAM" id="Coils"/>
    </source>
</evidence>
<accession>A0ABR8Z396</accession>
<dbReference type="RefSeq" id="WP_251839816.1">
    <property type="nucleotide sequence ID" value="NZ_JACSPO010000005.1"/>
</dbReference>
<organism evidence="9 10">
    <name type="scientific">Oceanitalea stevensii</name>
    <dbReference type="NCBI Taxonomy" id="2763072"/>
    <lineage>
        <taxon>Bacteria</taxon>
        <taxon>Bacillati</taxon>
        <taxon>Actinomycetota</taxon>
        <taxon>Actinomycetes</taxon>
        <taxon>Micrococcales</taxon>
        <taxon>Bogoriellaceae</taxon>
        <taxon>Georgenia</taxon>
    </lineage>
</organism>
<keyword evidence="4" id="KW-1005">Bacterial flagellum biogenesis</keyword>
<sequence>MSLEATHTGPVFTPLHASRPEAASVAAGYSSGYTAGWSAGTRAAAQDAEDQRRRAAEELAARAQQAATAAQEALNALARAADAARRRSAPVLTEAQDALTRAAVDLAETVLGAELRDGDASARSALRRALSVRDEGLVSIRLNPADLAHLTATLGSLPAELHVPDRVELVADPTLGRGDAVSELEEGYLDARVDAALSRVREALGVTE</sequence>
<evidence type="ECO:0000256" key="1">
    <source>
        <dbReference type="ARBA" id="ARBA00003041"/>
    </source>
</evidence>
<dbReference type="Proteomes" id="UP000661894">
    <property type="component" value="Unassembled WGS sequence"/>
</dbReference>
<protein>
    <submittedName>
        <fullName evidence="9">Flagellar assembly protein FliH</fullName>
    </submittedName>
</protein>
<evidence type="ECO:0000256" key="6">
    <source>
        <dbReference type="ARBA" id="ARBA00023225"/>
    </source>
</evidence>
<evidence type="ECO:0000313" key="10">
    <source>
        <dbReference type="Proteomes" id="UP000661894"/>
    </source>
</evidence>
<dbReference type="Pfam" id="PF02108">
    <property type="entry name" value="FliH"/>
    <property type="match status" value="1"/>
</dbReference>
<proteinExistence type="inferred from homology"/>
<dbReference type="InterPro" id="IPR051472">
    <property type="entry name" value="T3SS_Stator/FliH"/>
</dbReference>
<evidence type="ECO:0000313" key="9">
    <source>
        <dbReference type="EMBL" id="MBD8062709.1"/>
    </source>
</evidence>
<evidence type="ECO:0000256" key="2">
    <source>
        <dbReference type="ARBA" id="ARBA00006602"/>
    </source>
</evidence>
<reference evidence="9 10" key="1">
    <citation type="submission" date="2020-08" db="EMBL/GenBank/DDBJ databases">
        <title>A Genomic Blueprint of the Chicken Gut Microbiome.</title>
        <authorList>
            <person name="Gilroy R."/>
            <person name="Ravi A."/>
            <person name="Getino M."/>
            <person name="Pursley I."/>
            <person name="Horton D.L."/>
            <person name="Alikhan N.-F."/>
            <person name="Baker D."/>
            <person name="Gharbi K."/>
            <person name="Hall N."/>
            <person name="Watson M."/>
            <person name="Adriaenssens E.M."/>
            <person name="Foster-Nyarko E."/>
            <person name="Jarju S."/>
            <person name="Secka A."/>
            <person name="Antonio M."/>
            <person name="Oren A."/>
            <person name="Chaudhuri R."/>
            <person name="La Ragione R.M."/>
            <person name="Hildebrand F."/>
            <person name="Pallen M.J."/>
        </authorList>
    </citation>
    <scope>NUCLEOTIDE SEQUENCE [LARGE SCALE GENOMIC DNA]</scope>
    <source>
        <strain evidence="9 10">Sa1BUA1</strain>
    </source>
</reference>
<dbReference type="InterPro" id="IPR018035">
    <property type="entry name" value="Flagellar_FliH/T3SS_HrpE"/>
</dbReference>
<keyword evidence="10" id="KW-1185">Reference proteome</keyword>
<dbReference type="PANTHER" id="PTHR34982">
    <property type="entry name" value="YOP PROTEINS TRANSLOCATION PROTEIN L"/>
    <property type="match status" value="1"/>
</dbReference>
<evidence type="ECO:0000259" key="8">
    <source>
        <dbReference type="Pfam" id="PF02108"/>
    </source>
</evidence>
<keyword evidence="3" id="KW-0813">Transport</keyword>
<name>A0ABR8Z396_9MICO</name>
<keyword evidence="7" id="KW-0175">Coiled coil</keyword>
<dbReference type="PANTHER" id="PTHR34982:SF1">
    <property type="entry name" value="FLAGELLAR ASSEMBLY PROTEIN FLIH"/>
    <property type="match status" value="1"/>
</dbReference>
<keyword evidence="6" id="KW-1006">Bacterial flagellum protein export</keyword>
<evidence type="ECO:0000256" key="4">
    <source>
        <dbReference type="ARBA" id="ARBA00022795"/>
    </source>
</evidence>
<keyword evidence="5" id="KW-0653">Protein transport</keyword>
<gene>
    <name evidence="9" type="ORF">H9624_10260</name>
</gene>
<keyword evidence="9" id="KW-0282">Flagellum</keyword>
<evidence type="ECO:0000256" key="3">
    <source>
        <dbReference type="ARBA" id="ARBA00022448"/>
    </source>
</evidence>
<comment type="function">
    <text evidence="1">Needed for flagellar regrowth and assembly.</text>
</comment>
<keyword evidence="9" id="KW-0969">Cilium</keyword>
<comment type="similarity">
    <text evidence="2">Belongs to the FliH family.</text>
</comment>